<proteinExistence type="predicted"/>
<sequence length="108" mass="11808">MVMADNEMPFAILPHEMLGLDPFPPEHAVQPDVVAKIHELNTVLANDNLVVVPSVLSEVYGMLILKLDVELDDTQIELVRMFCSPLASVLNAYGADAVSKLLPDPDKV</sequence>
<evidence type="ECO:0000313" key="2">
    <source>
        <dbReference type="Proteomes" id="UP000015545"/>
    </source>
</evidence>
<dbReference type="EMBL" id="KF147891">
    <property type="protein sequence ID" value="AGS82013.1"/>
    <property type="molecule type" value="Genomic_DNA"/>
</dbReference>
<protein>
    <submittedName>
        <fullName evidence="1">Uncharacterized protein</fullName>
    </submittedName>
</protein>
<keyword evidence="2" id="KW-1185">Reference proteome</keyword>
<dbReference type="GeneID" id="16574815"/>
<dbReference type="KEGG" id="vg:16574815"/>
<dbReference type="Proteomes" id="UP000015545">
    <property type="component" value="Segment"/>
</dbReference>
<reference evidence="1 2" key="1">
    <citation type="journal article" date="2014" name="Genome Announc.">
        <title>Complete Genome Sequence of the Novel Giant Pseudomonas Phage PaBG.</title>
        <authorList>
            <person name="Sykilinda N.N."/>
            <person name="Bondar A.A."/>
            <person name="Gorshkova A.S."/>
            <person name="Kurochkina L.P."/>
            <person name="Kulikov E.E."/>
            <person name="Shneider M.M."/>
            <person name="Kadykov V.A."/>
            <person name="Solovjeva N.V."/>
            <person name="Kabilov M.R."/>
            <person name="Mesyanzhinov V.V."/>
            <person name="Vlassov V.V."/>
            <person name="Drukker V.V."/>
            <person name="Miroshnikov K.A."/>
        </authorList>
    </citation>
    <scope>NUCLEOTIDE SEQUENCE [LARGE SCALE GENOMIC DNA]</scope>
</reference>
<name>S5WB79_9CAUD</name>
<gene>
    <name evidence="1" type="ORF">PaBG_00129</name>
</gene>
<organism evidence="1 2">
    <name type="scientific">Pseudomonas phage PaBG</name>
    <dbReference type="NCBI Taxonomy" id="1335230"/>
    <lineage>
        <taxon>Viruses</taxon>
        <taxon>Duplodnaviria</taxon>
        <taxon>Heunggongvirae</taxon>
        <taxon>Uroviricota</taxon>
        <taxon>Caudoviricetes</taxon>
        <taxon>Baikalvirus</taxon>
        <taxon>Baikalvirus PaBG</taxon>
    </lineage>
</organism>
<evidence type="ECO:0000313" key="1">
    <source>
        <dbReference type="EMBL" id="AGS82013.1"/>
    </source>
</evidence>
<accession>S5WB79</accession>